<reference evidence="2" key="1">
    <citation type="journal article" date="2022" name="New Phytol.">
        <title>Evolutionary transition to the ectomycorrhizal habit in the genomes of a hyperdiverse lineage of mushroom-forming fungi.</title>
        <authorList>
            <person name="Looney B."/>
            <person name="Miyauchi S."/>
            <person name="Morin E."/>
            <person name="Drula E."/>
            <person name="Courty P.E."/>
            <person name="Kohler A."/>
            <person name="Kuo A."/>
            <person name="LaButti K."/>
            <person name="Pangilinan J."/>
            <person name="Lipzen A."/>
            <person name="Riley R."/>
            <person name="Andreopoulos W."/>
            <person name="He G."/>
            <person name="Johnson J."/>
            <person name="Nolan M."/>
            <person name="Tritt A."/>
            <person name="Barry K.W."/>
            <person name="Grigoriev I.V."/>
            <person name="Nagy L.G."/>
            <person name="Hibbett D."/>
            <person name="Henrissat B."/>
            <person name="Matheny P.B."/>
            <person name="Labbe J."/>
            <person name="Martin F.M."/>
        </authorList>
    </citation>
    <scope>NUCLEOTIDE SEQUENCE</scope>
    <source>
        <strain evidence="2">BPL690</strain>
    </source>
</reference>
<dbReference type="Proteomes" id="UP001203297">
    <property type="component" value="Unassembled WGS sequence"/>
</dbReference>
<evidence type="ECO:0000256" key="1">
    <source>
        <dbReference type="SAM" id="MobiDB-lite"/>
    </source>
</evidence>
<feature type="region of interest" description="Disordered" evidence="1">
    <location>
        <begin position="137"/>
        <end position="163"/>
    </location>
</feature>
<gene>
    <name evidence="2" type="ORF">B0F90DRAFT_631715</name>
</gene>
<evidence type="ECO:0000313" key="3">
    <source>
        <dbReference type="Proteomes" id="UP001203297"/>
    </source>
</evidence>
<accession>A0AAD4M3J9</accession>
<organism evidence="2 3">
    <name type="scientific">Multifurca ochricompacta</name>
    <dbReference type="NCBI Taxonomy" id="376703"/>
    <lineage>
        <taxon>Eukaryota</taxon>
        <taxon>Fungi</taxon>
        <taxon>Dikarya</taxon>
        <taxon>Basidiomycota</taxon>
        <taxon>Agaricomycotina</taxon>
        <taxon>Agaricomycetes</taxon>
        <taxon>Russulales</taxon>
        <taxon>Russulaceae</taxon>
        <taxon>Multifurca</taxon>
    </lineage>
</organism>
<name>A0AAD4M3J9_9AGAM</name>
<protein>
    <submittedName>
        <fullName evidence="2">Uncharacterized protein</fullName>
    </submittedName>
</protein>
<comment type="caution">
    <text evidence="2">The sequence shown here is derived from an EMBL/GenBank/DDBJ whole genome shotgun (WGS) entry which is preliminary data.</text>
</comment>
<evidence type="ECO:0000313" key="2">
    <source>
        <dbReference type="EMBL" id="KAI0299090.1"/>
    </source>
</evidence>
<proteinExistence type="predicted"/>
<dbReference type="EMBL" id="WTXG01000024">
    <property type="protein sequence ID" value="KAI0299090.1"/>
    <property type="molecule type" value="Genomic_DNA"/>
</dbReference>
<keyword evidence="3" id="KW-1185">Reference proteome</keyword>
<sequence length="163" mass="18192">MCHLAGCLQHAPPNQFTPGPLGAGQMGVQATVIFDKPSVRRTDVQGWVNNQLAKSHGSVRQKNGTRIESSRTWPGHDKTREVRMRWTRASSSFSRVTKLDIEDFSRSTRTGRDVTIFPGGPQFYEVRRQKNIINLNSAGLRETQGKGEGRLPSQESVSPYLIT</sequence>
<dbReference type="AlphaFoldDB" id="A0AAD4M3J9"/>